<dbReference type="Pfam" id="PF07731">
    <property type="entry name" value="Cu-oxidase_2"/>
    <property type="match status" value="1"/>
</dbReference>
<dbReference type="InterPro" id="IPR011707">
    <property type="entry name" value="Cu-oxidase-like_N"/>
</dbReference>
<feature type="domain" description="Plastocyanin-like" evidence="6">
    <location>
        <begin position="94"/>
        <end position="199"/>
    </location>
</feature>
<dbReference type="InterPro" id="IPR045087">
    <property type="entry name" value="Cu-oxidase_fam"/>
</dbReference>
<dbReference type="CDD" id="cd13858">
    <property type="entry name" value="CuRO_1_tcLCC2_insect_like"/>
    <property type="match status" value="1"/>
</dbReference>
<reference evidence="7 8" key="1">
    <citation type="journal article" date="2022" name="Allergy">
        <title>Genome assembly and annotation of Periplaneta americana reveal a comprehensive cockroach allergen profile.</title>
        <authorList>
            <person name="Wang L."/>
            <person name="Xiong Q."/>
            <person name="Saelim N."/>
            <person name="Wang L."/>
            <person name="Nong W."/>
            <person name="Wan A.T."/>
            <person name="Shi M."/>
            <person name="Liu X."/>
            <person name="Cao Q."/>
            <person name="Hui J.H.L."/>
            <person name="Sookrung N."/>
            <person name="Leung T.F."/>
            <person name="Tungtrongchitr A."/>
            <person name="Tsui S.K.W."/>
        </authorList>
    </citation>
    <scope>NUCLEOTIDE SEQUENCE [LARGE SCALE GENOMIC DNA]</scope>
    <source>
        <strain evidence="7">PWHHKU_190912</strain>
    </source>
</reference>
<comment type="similarity">
    <text evidence="1">Belongs to the multicopper oxidase family.</text>
</comment>
<evidence type="ECO:0000313" key="7">
    <source>
        <dbReference type="EMBL" id="KAJ4431320.1"/>
    </source>
</evidence>
<evidence type="ECO:0000256" key="2">
    <source>
        <dbReference type="ARBA" id="ARBA00022723"/>
    </source>
</evidence>
<proteinExistence type="inferred from homology"/>
<dbReference type="Pfam" id="PF00394">
    <property type="entry name" value="Cu-oxidase"/>
    <property type="match status" value="1"/>
</dbReference>
<dbReference type="SUPFAM" id="SSF49503">
    <property type="entry name" value="Cupredoxins"/>
    <property type="match status" value="3"/>
</dbReference>
<protein>
    <recommendedName>
        <fullName evidence="9">Laccase</fullName>
    </recommendedName>
</protein>
<keyword evidence="3" id="KW-0560">Oxidoreductase</keyword>
<keyword evidence="2" id="KW-0479">Metal-binding</keyword>
<accession>A0ABQ8SBE6</accession>
<dbReference type="PANTHER" id="PTHR11709">
    <property type="entry name" value="MULTI-COPPER OXIDASE"/>
    <property type="match status" value="1"/>
</dbReference>
<dbReference type="PANTHER" id="PTHR11709:SF232">
    <property type="entry name" value="STRAW, ISOFORM G"/>
    <property type="match status" value="1"/>
</dbReference>
<evidence type="ECO:0008006" key="9">
    <source>
        <dbReference type="Google" id="ProtNLM"/>
    </source>
</evidence>
<evidence type="ECO:0000259" key="5">
    <source>
        <dbReference type="Pfam" id="PF07731"/>
    </source>
</evidence>
<dbReference type="Proteomes" id="UP001148838">
    <property type="component" value="Unassembled WGS sequence"/>
</dbReference>
<keyword evidence="8" id="KW-1185">Reference proteome</keyword>
<gene>
    <name evidence="7" type="ORF">ANN_19917</name>
</gene>
<evidence type="ECO:0000256" key="1">
    <source>
        <dbReference type="ARBA" id="ARBA00010609"/>
    </source>
</evidence>
<evidence type="ECO:0000313" key="8">
    <source>
        <dbReference type="Proteomes" id="UP001148838"/>
    </source>
</evidence>
<evidence type="ECO:0000256" key="3">
    <source>
        <dbReference type="ARBA" id="ARBA00023002"/>
    </source>
</evidence>
<dbReference type="InterPro" id="IPR001117">
    <property type="entry name" value="Cu-oxidase_2nd"/>
</dbReference>
<name>A0ABQ8SBE6_PERAM</name>
<dbReference type="InterPro" id="IPR011706">
    <property type="entry name" value="Cu-oxidase_C"/>
</dbReference>
<dbReference type="EMBL" id="JAJSOF020000031">
    <property type="protein sequence ID" value="KAJ4431320.1"/>
    <property type="molecule type" value="Genomic_DNA"/>
</dbReference>
<dbReference type="PROSITE" id="PS00079">
    <property type="entry name" value="MULTICOPPER_OXIDASE1"/>
    <property type="match status" value="1"/>
</dbReference>
<evidence type="ECO:0000259" key="6">
    <source>
        <dbReference type="Pfam" id="PF07732"/>
    </source>
</evidence>
<feature type="domain" description="Plastocyanin-like" evidence="5">
    <location>
        <begin position="388"/>
        <end position="462"/>
    </location>
</feature>
<dbReference type="Pfam" id="PF07732">
    <property type="entry name" value="Cu-oxidase_3"/>
    <property type="match status" value="1"/>
</dbReference>
<dbReference type="CDD" id="cd13884">
    <property type="entry name" value="CuRO_2_tcLCC_insect_like"/>
    <property type="match status" value="1"/>
</dbReference>
<comment type="caution">
    <text evidence="7">The sequence shown here is derived from an EMBL/GenBank/DDBJ whole genome shotgun (WGS) entry which is preliminary data.</text>
</comment>
<dbReference type="InterPro" id="IPR008972">
    <property type="entry name" value="Cupredoxin"/>
</dbReference>
<dbReference type="InterPro" id="IPR033138">
    <property type="entry name" value="Cu_oxidase_CS"/>
</dbReference>
<feature type="domain" description="Plastocyanin-like" evidence="4">
    <location>
        <begin position="218"/>
        <end position="366"/>
    </location>
</feature>
<evidence type="ECO:0000259" key="4">
    <source>
        <dbReference type="Pfam" id="PF00394"/>
    </source>
</evidence>
<sequence length="465" mass="52084">MFSLDVNIQLNMTSHVPGGSDNLGRYLQPDDVDSYDSLTLGDDDITSCVRDCVAGEARVCYYHFVFEEYQVLNTACGNCPDNITDCFLPHCVTANGYPRAILTANRQIPGPGIQVCLRDRIVVDVTNAMPDRETTVHWHGIFMRGQPYMDGVPYVTQCSILEGQTFRYDFYANNAGTFLWHSHDGFQKMDGLAGNLVVRLAKSLDPNSHLYDYDLPSHVILIVDWYYMQFGNDVPGFQAHDRTQGADSFLIGGRGRNKKSSKGKKSPLSVYRVSRGKRYRFRIIGGLCSEFPIRIKFEGHKMLLIATDGNPVKPLMVDTVVLEAGMRVDVVLDASQLVSSYWIRVQGLAHCAFLDVQQLAVLQYEGTTEAEPSTLPIKLPYLPQNKVFIPHGNHNHPFHLHGYSFALIEMGVLKNGSTMESVVEELKTRNFSQSKFPPLLDTIGIPNQGYAVIRFKADNPGKCQE</sequence>
<dbReference type="Gene3D" id="2.60.40.420">
    <property type="entry name" value="Cupredoxins - blue copper proteins"/>
    <property type="match status" value="3"/>
</dbReference>
<organism evidence="7 8">
    <name type="scientific">Periplaneta americana</name>
    <name type="common">American cockroach</name>
    <name type="synonym">Blatta americana</name>
    <dbReference type="NCBI Taxonomy" id="6978"/>
    <lineage>
        <taxon>Eukaryota</taxon>
        <taxon>Metazoa</taxon>
        <taxon>Ecdysozoa</taxon>
        <taxon>Arthropoda</taxon>
        <taxon>Hexapoda</taxon>
        <taxon>Insecta</taxon>
        <taxon>Pterygota</taxon>
        <taxon>Neoptera</taxon>
        <taxon>Polyneoptera</taxon>
        <taxon>Dictyoptera</taxon>
        <taxon>Blattodea</taxon>
        <taxon>Blattoidea</taxon>
        <taxon>Blattidae</taxon>
        <taxon>Blattinae</taxon>
        <taxon>Periplaneta</taxon>
    </lineage>
</organism>